<proteinExistence type="predicted"/>
<gene>
    <name evidence="2" type="ORF">TetV_048</name>
</gene>
<accession>A0A2P0VMN3</accession>
<keyword evidence="3" id="KW-1185">Reference proteome</keyword>
<keyword evidence="1" id="KW-0812">Transmembrane</keyword>
<dbReference type="Proteomes" id="UP000244773">
    <property type="component" value="Segment"/>
</dbReference>
<evidence type="ECO:0008006" key="4">
    <source>
        <dbReference type="Google" id="ProtNLM"/>
    </source>
</evidence>
<keyword evidence="1" id="KW-1133">Transmembrane helix</keyword>
<dbReference type="EMBL" id="KY322437">
    <property type="protein sequence ID" value="AUF82140.1"/>
    <property type="molecule type" value="Genomic_DNA"/>
</dbReference>
<dbReference type="PROSITE" id="PS51257">
    <property type="entry name" value="PROKAR_LIPOPROTEIN"/>
    <property type="match status" value="1"/>
</dbReference>
<name>A0A2P0VMN3_9VIRU</name>
<evidence type="ECO:0000256" key="1">
    <source>
        <dbReference type="SAM" id="Phobius"/>
    </source>
</evidence>
<organism evidence="2">
    <name type="scientific">Tetraselmis virus 1</name>
    <dbReference type="NCBI Taxonomy" id="2060617"/>
    <lineage>
        <taxon>Viruses</taxon>
        <taxon>Varidnaviria</taxon>
        <taxon>Bamfordvirae</taxon>
        <taxon>Nucleocytoviricota</taxon>
        <taxon>Megaviricetes</taxon>
        <taxon>Imitervirales</taxon>
        <taxon>Allomimiviridae</taxon>
        <taxon>Oceanusvirus</taxon>
        <taxon>Oceanusvirus kaneohense</taxon>
    </lineage>
</organism>
<keyword evidence="1" id="KW-0472">Membrane</keyword>
<reference evidence="2" key="1">
    <citation type="journal article" date="2018" name="Virology">
        <title>A giant virus infecting green algae encodes key fermentation genes.</title>
        <authorList>
            <person name="Schvarcz C.R."/>
            <person name="Steward G.F."/>
        </authorList>
    </citation>
    <scope>NUCLEOTIDE SEQUENCE [LARGE SCALE GENOMIC DNA]</scope>
</reference>
<evidence type="ECO:0000313" key="3">
    <source>
        <dbReference type="Proteomes" id="UP000244773"/>
    </source>
</evidence>
<feature type="transmembrane region" description="Helical" evidence="1">
    <location>
        <begin position="7"/>
        <end position="26"/>
    </location>
</feature>
<evidence type="ECO:0000313" key="2">
    <source>
        <dbReference type="EMBL" id="AUF82140.1"/>
    </source>
</evidence>
<sequence length="152" mass="17050">MTDDKNCIITIMTVGVLTAFMLFALGCGKQTVEPMMTGSCGSKRKCLEYNEVPSAGVCTVVIQVNKLEDRSPNVWMASWHDPKSGINSYKTAKTKKDLAYKTLISMRAYETKRNACLIENINKFGLSEKEKKEVFDRLFDTYGAEKKVSVNL</sequence>
<protein>
    <recommendedName>
        <fullName evidence="4">Lipoprotein</fullName>
    </recommendedName>
</protein>